<dbReference type="Proteomes" id="UP000050794">
    <property type="component" value="Unassembled WGS sequence"/>
</dbReference>
<dbReference type="WBParaSite" id="TCNE_0001154401-mRNA-1">
    <property type="protein sequence ID" value="TCNE_0001154401-mRNA-1"/>
    <property type="gene ID" value="TCNE_0001154401"/>
</dbReference>
<gene>
    <name evidence="1" type="ORF">TCNE_LOCUS11542</name>
</gene>
<reference evidence="3" key="1">
    <citation type="submission" date="2016-06" db="UniProtKB">
        <authorList>
            <consortium name="WormBaseParasite"/>
        </authorList>
    </citation>
    <scope>IDENTIFICATION</scope>
</reference>
<evidence type="ECO:0000313" key="2">
    <source>
        <dbReference type="Proteomes" id="UP000050794"/>
    </source>
</evidence>
<evidence type="ECO:0000313" key="1">
    <source>
        <dbReference type="EMBL" id="VDM42863.1"/>
    </source>
</evidence>
<sequence>MDGNTESVTSLLGLAVVFLVNTKGPTLGRKKPPSPHLRSTIITINSILPNARLKPHINFWPDFACRGRAPPLLSSLTKKQVDGTGRK</sequence>
<dbReference type="AlphaFoldDB" id="A0A183USS4"/>
<protein>
    <submittedName>
        <fullName evidence="3">Secreted protein</fullName>
    </submittedName>
</protein>
<evidence type="ECO:0000313" key="3">
    <source>
        <dbReference type="WBParaSite" id="TCNE_0001154401-mRNA-1"/>
    </source>
</evidence>
<organism evidence="2 3">
    <name type="scientific">Toxocara canis</name>
    <name type="common">Canine roundworm</name>
    <dbReference type="NCBI Taxonomy" id="6265"/>
    <lineage>
        <taxon>Eukaryota</taxon>
        <taxon>Metazoa</taxon>
        <taxon>Ecdysozoa</taxon>
        <taxon>Nematoda</taxon>
        <taxon>Chromadorea</taxon>
        <taxon>Rhabditida</taxon>
        <taxon>Spirurina</taxon>
        <taxon>Ascaridomorpha</taxon>
        <taxon>Ascaridoidea</taxon>
        <taxon>Toxocaridae</taxon>
        <taxon>Toxocara</taxon>
    </lineage>
</organism>
<reference evidence="1 2" key="2">
    <citation type="submission" date="2018-11" db="EMBL/GenBank/DDBJ databases">
        <authorList>
            <consortium name="Pathogen Informatics"/>
        </authorList>
    </citation>
    <scope>NUCLEOTIDE SEQUENCE [LARGE SCALE GENOMIC DNA]</scope>
</reference>
<proteinExistence type="predicted"/>
<keyword evidence="2" id="KW-1185">Reference proteome</keyword>
<name>A0A183USS4_TOXCA</name>
<accession>A0A183USS4</accession>
<dbReference type="EMBL" id="UYWY01020897">
    <property type="protein sequence ID" value="VDM42863.1"/>
    <property type="molecule type" value="Genomic_DNA"/>
</dbReference>